<evidence type="ECO:0000313" key="2">
    <source>
        <dbReference type="Proteomes" id="UP000262375"/>
    </source>
</evidence>
<gene>
    <name evidence="1" type="primary">78</name>
    <name evidence="1" type="ORF">SEA_NIVRAT_79</name>
</gene>
<dbReference type="EMBL" id="MH651183">
    <property type="protein sequence ID" value="AXQ64572.1"/>
    <property type="molecule type" value="Genomic_DNA"/>
</dbReference>
<name>A0A385E123_9CAUD</name>
<evidence type="ECO:0000313" key="1">
    <source>
        <dbReference type="EMBL" id="AXQ64572.1"/>
    </source>
</evidence>
<dbReference type="Proteomes" id="UP000262375">
    <property type="component" value="Segment"/>
</dbReference>
<reference evidence="1 2" key="1">
    <citation type="submission" date="2018-07" db="EMBL/GenBank/DDBJ databases">
        <authorList>
            <person name="Easterwood J.C."/>
            <person name="Cruz-Martinez M.E."/>
            <person name="Dunbar F.A."/>
            <person name="Fountain S.R."/>
            <person name="Gray H.N."/>
            <person name="Hill K."/>
            <person name="Horn D.T."/>
            <person name="Jerez O."/>
            <person name="Lloyd J.N."/>
            <person name="Okoroji S."/>
            <person name="Poole A.J."/>
            <person name="Pruitt C.T."/>
            <person name="Reamy S.L."/>
            <person name="Roberts R.J."/>
            <person name="Spencer H.L."/>
            <person name="Wild D.K."/>
            <person name="Garlena R.A."/>
            <person name="Russell D.A."/>
            <person name="Pope W.H."/>
            <person name="Jacobs-Se D."/>
            <person name="Hatfull G.F."/>
        </authorList>
    </citation>
    <scope>NUCLEOTIDE SEQUENCE [LARGE SCALE GENOMIC DNA]</scope>
</reference>
<sequence>MSGWQPPQCIHGNIILGCPHDDCPTQTAYLDQQKAALRELDHRQRQDARDLVRSALGLPLDEYRCTECEGEL</sequence>
<dbReference type="GeneID" id="60332096"/>
<keyword evidence="2" id="KW-1185">Reference proteome</keyword>
<accession>A0A385E123</accession>
<protein>
    <submittedName>
        <fullName evidence="1">Uncharacterized protein</fullName>
    </submittedName>
</protein>
<proteinExistence type="predicted"/>
<organism evidence="1 2">
    <name type="scientific">Mycobacterium phage Nivrat</name>
    <dbReference type="NCBI Taxonomy" id="2301710"/>
    <lineage>
        <taxon>Viruses</taxon>
        <taxon>Duplodnaviria</taxon>
        <taxon>Heunggongvirae</taxon>
        <taxon>Uroviricota</taxon>
        <taxon>Caudoviricetes</taxon>
        <taxon>Gracegardnervirinae</taxon>
        <taxon>Cheoctovirus</taxon>
        <taxon>Cheoctovirus nivrat</taxon>
    </lineage>
</organism>
<dbReference type="RefSeq" id="YP_009960552.1">
    <property type="nucleotide sequence ID" value="NC_051691.1"/>
</dbReference>
<dbReference type="KEGG" id="vg:60332096"/>